<organism evidence="3 4">
    <name type="scientific">Leuconostoc kimchii</name>
    <dbReference type="NCBI Taxonomy" id="136609"/>
    <lineage>
        <taxon>Bacteria</taxon>
        <taxon>Bacillati</taxon>
        <taxon>Bacillota</taxon>
        <taxon>Bacilli</taxon>
        <taxon>Lactobacillales</taxon>
        <taxon>Lactobacillaceae</taxon>
        <taxon>Leuconostoc</taxon>
    </lineage>
</organism>
<feature type="domain" description="Ppx/GppA phosphatase N-terminal" evidence="2">
    <location>
        <begin position="22"/>
        <end position="304"/>
    </location>
</feature>
<reference evidence="3 4" key="1">
    <citation type="submission" date="2019-03" db="EMBL/GenBank/DDBJ databases">
        <title>Complete Genome Sequence of Leuconostoc kimchii strain NKJ218 Isolated from Homemade Kimchi.</title>
        <authorList>
            <person name="Jung J.Y."/>
            <person name="Jin H.M."/>
            <person name="Jung J.-W."/>
            <person name="Lee S.-Y."/>
            <person name="Ryu B.-G."/>
            <person name="Han S.-S."/>
            <person name="Kang H.K."/>
            <person name="Choi H.W."/>
            <person name="Chung E.J."/>
            <person name="Choi K.-M."/>
        </authorList>
    </citation>
    <scope>NUCLEOTIDE SEQUENCE [LARGE SCALE GENOMIC DNA]</scope>
    <source>
        <strain evidence="3 4">NKJ218</strain>
    </source>
</reference>
<dbReference type="Pfam" id="PF02541">
    <property type="entry name" value="Ppx-GppA"/>
    <property type="match status" value="1"/>
</dbReference>
<protein>
    <submittedName>
        <fullName evidence="3">Ppx/GppA family phosphatase</fullName>
    </submittedName>
</protein>
<dbReference type="Gene3D" id="3.30.420.150">
    <property type="entry name" value="Exopolyphosphatase. Domain 2"/>
    <property type="match status" value="1"/>
</dbReference>
<dbReference type="CDD" id="cd24052">
    <property type="entry name" value="ASKHA_NBD_HpPPX-GppA-like"/>
    <property type="match status" value="1"/>
</dbReference>
<gene>
    <name evidence="3" type="ORF">EW139_08740</name>
</gene>
<evidence type="ECO:0000259" key="2">
    <source>
        <dbReference type="Pfam" id="PF02541"/>
    </source>
</evidence>
<evidence type="ECO:0000313" key="4">
    <source>
        <dbReference type="Proteomes" id="UP000295756"/>
    </source>
</evidence>
<accession>A0ABX5SP64</accession>
<dbReference type="PANTHER" id="PTHR30005">
    <property type="entry name" value="EXOPOLYPHOSPHATASE"/>
    <property type="match status" value="1"/>
</dbReference>
<dbReference type="Proteomes" id="UP000295756">
    <property type="component" value="Chromosome"/>
</dbReference>
<dbReference type="RefSeq" id="WP_013103496.1">
    <property type="nucleotide sequence ID" value="NZ_CP037939.1"/>
</dbReference>
<dbReference type="InterPro" id="IPR050273">
    <property type="entry name" value="GppA/Ppx_hydrolase"/>
</dbReference>
<evidence type="ECO:0000256" key="1">
    <source>
        <dbReference type="ARBA" id="ARBA00007125"/>
    </source>
</evidence>
<sequence length="328" mass="35867">MTVIAVVDLGSNSVRMTVSRYHRDGSYEVLARFQEMARLSEGMGSNKVLQPEAIARTMVVLNKFKQALSIYQVNNLEVYAVATAAVRQASNQEEFLAAFKETMGFDLRVLTGEEEAHFDYVGVINTLPINDALILDTGGASSEIILVRNQQAVHAVSLPVGAVNISEAYLGKNNILASELFEAIVALRQLFGDIAWLHESKNMPVIALGGSNRTLAKISRKKEKIQDMAVHGYHLNIREVASIYGDILKKDLDGRKKMPGLAKERGDIIVGGLLPLVELLLFTEGQQVIFSQSGLREGVLFEQISSNTGHDVVSPEPAAMTMDAEDLP</sequence>
<dbReference type="PANTHER" id="PTHR30005:SF0">
    <property type="entry name" value="RETROGRADE REGULATION PROTEIN 2"/>
    <property type="match status" value="1"/>
</dbReference>
<keyword evidence="4" id="KW-1185">Reference proteome</keyword>
<dbReference type="InterPro" id="IPR003695">
    <property type="entry name" value="Ppx_GppA_N"/>
</dbReference>
<dbReference type="InterPro" id="IPR043129">
    <property type="entry name" value="ATPase_NBD"/>
</dbReference>
<dbReference type="EMBL" id="CP037939">
    <property type="protein sequence ID" value="QBR48209.1"/>
    <property type="molecule type" value="Genomic_DNA"/>
</dbReference>
<name>A0ABX5SP64_9LACO</name>
<evidence type="ECO:0000313" key="3">
    <source>
        <dbReference type="EMBL" id="QBR48209.1"/>
    </source>
</evidence>
<comment type="similarity">
    <text evidence="1">Belongs to the GppA/Ppx family.</text>
</comment>
<proteinExistence type="inferred from homology"/>
<dbReference type="Gene3D" id="3.30.420.40">
    <property type="match status" value="1"/>
</dbReference>
<dbReference type="SUPFAM" id="SSF53067">
    <property type="entry name" value="Actin-like ATPase domain"/>
    <property type="match status" value="2"/>
</dbReference>